<dbReference type="WBParaSite" id="GPLIN_000960300">
    <property type="protein sequence ID" value="GPLIN_000960300"/>
    <property type="gene ID" value="GPLIN_000960300"/>
</dbReference>
<name>A0A183C9Q5_GLOPA</name>
<keyword evidence="1" id="KW-1185">Reference proteome</keyword>
<protein>
    <submittedName>
        <fullName evidence="2">Homeobox domain-containing protein</fullName>
    </submittedName>
</protein>
<dbReference type="AlphaFoldDB" id="A0A183C9Q5"/>
<dbReference type="Proteomes" id="UP000050741">
    <property type="component" value="Unassembled WGS sequence"/>
</dbReference>
<reference evidence="2" key="3">
    <citation type="submission" date="2016-06" db="UniProtKB">
        <authorList>
            <consortium name="WormBaseParasite"/>
        </authorList>
    </citation>
    <scope>IDENTIFICATION</scope>
</reference>
<reference evidence="1" key="1">
    <citation type="submission" date="2013-12" db="EMBL/GenBank/DDBJ databases">
        <authorList>
            <person name="Aslett M."/>
        </authorList>
    </citation>
    <scope>NUCLEOTIDE SEQUENCE [LARGE SCALE GENOMIC DNA]</scope>
    <source>
        <strain evidence="1">Lindley</strain>
    </source>
</reference>
<organism evidence="1 2">
    <name type="scientific">Globodera pallida</name>
    <name type="common">Potato cyst nematode worm</name>
    <name type="synonym">Heterodera pallida</name>
    <dbReference type="NCBI Taxonomy" id="36090"/>
    <lineage>
        <taxon>Eukaryota</taxon>
        <taxon>Metazoa</taxon>
        <taxon>Ecdysozoa</taxon>
        <taxon>Nematoda</taxon>
        <taxon>Chromadorea</taxon>
        <taxon>Rhabditida</taxon>
        <taxon>Tylenchina</taxon>
        <taxon>Tylenchomorpha</taxon>
        <taxon>Tylenchoidea</taxon>
        <taxon>Heteroderidae</taxon>
        <taxon>Heteroderinae</taxon>
        <taxon>Globodera</taxon>
    </lineage>
</organism>
<reference evidence="1" key="2">
    <citation type="submission" date="2014-05" db="EMBL/GenBank/DDBJ databases">
        <title>The genome and life-stage specific transcriptomes of Globodera pallida elucidate key aspects of plant parasitism by a cyst nematode.</title>
        <authorList>
            <person name="Cotton J.A."/>
            <person name="Lilley C.J."/>
            <person name="Jones L.M."/>
            <person name="Kikuchi T."/>
            <person name="Reid A.J."/>
            <person name="Thorpe P."/>
            <person name="Tsai I.J."/>
            <person name="Beasley H."/>
            <person name="Blok V."/>
            <person name="Cock P.J.A."/>
            <person name="Van den Akker S.E."/>
            <person name="Holroyd N."/>
            <person name="Hunt M."/>
            <person name="Mantelin S."/>
            <person name="Naghra H."/>
            <person name="Pain A."/>
            <person name="Palomares-Rius J.E."/>
            <person name="Zarowiecki M."/>
            <person name="Berriman M."/>
            <person name="Jones J.T."/>
            <person name="Urwin P.E."/>
        </authorList>
    </citation>
    <scope>NUCLEOTIDE SEQUENCE [LARGE SCALE GENOMIC DNA]</scope>
    <source>
        <strain evidence="1">Lindley</strain>
    </source>
</reference>
<accession>A0A183C9Q5</accession>
<proteinExistence type="predicted"/>
<sequence length="89" mass="10481">MESIALCVGMEKEMCYMMYGDKLADSVEMRGIFEGVKVGQWFRQQKRHRLELAKAMEKMLFRSNCQFSLFPAKMAKSNRRISLFSIRQC</sequence>
<evidence type="ECO:0000313" key="1">
    <source>
        <dbReference type="Proteomes" id="UP000050741"/>
    </source>
</evidence>
<evidence type="ECO:0000313" key="2">
    <source>
        <dbReference type="WBParaSite" id="GPLIN_000960300"/>
    </source>
</evidence>